<dbReference type="PANTHER" id="PTHR11061">
    <property type="entry name" value="RNA M5U METHYLTRANSFERASE"/>
    <property type="match status" value="1"/>
</dbReference>
<evidence type="ECO:0000313" key="7">
    <source>
        <dbReference type="EMBL" id="MBO8468297.1"/>
    </source>
</evidence>
<feature type="binding site" evidence="4">
    <location>
        <position position="311"/>
    </location>
    <ligand>
        <name>S-adenosyl-L-methionine</name>
        <dbReference type="ChEBI" id="CHEBI:59789"/>
    </ligand>
</feature>
<dbReference type="InterPro" id="IPR002792">
    <property type="entry name" value="TRAM_dom"/>
</dbReference>
<reference evidence="7" key="1">
    <citation type="submission" date="2020-10" db="EMBL/GenBank/DDBJ databases">
        <authorList>
            <person name="Gilroy R."/>
        </authorList>
    </citation>
    <scope>NUCLEOTIDE SEQUENCE</scope>
    <source>
        <strain evidence="7">14700</strain>
    </source>
</reference>
<keyword evidence="1 4" id="KW-0489">Methyltransferase</keyword>
<accession>A0A9D9I9J2</accession>
<evidence type="ECO:0000256" key="4">
    <source>
        <dbReference type="PROSITE-ProRule" id="PRU01024"/>
    </source>
</evidence>
<dbReference type="Gene3D" id="2.40.50.1070">
    <property type="match status" value="2"/>
</dbReference>
<comment type="caution">
    <text evidence="7">The sequence shown here is derived from an EMBL/GenBank/DDBJ whole genome shotgun (WGS) entry which is preliminary data.</text>
</comment>
<evidence type="ECO:0000313" key="8">
    <source>
        <dbReference type="Proteomes" id="UP000810292"/>
    </source>
</evidence>
<evidence type="ECO:0000256" key="1">
    <source>
        <dbReference type="ARBA" id="ARBA00022603"/>
    </source>
</evidence>
<dbReference type="Proteomes" id="UP000810292">
    <property type="component" value="Unassembled WGS sequence"/>
</dbReference>
<protein>
    <submittedName>
        <fullName evidence="7">Class I SAM-dependent RNA methyltransferase</fullName>
    </submittedName>
</protein>
<dbReference type="Gene3D" id="2.40.50.140">
    <property type="entry name" value="Nucleic acid-binding proteins"/>
    <property type="match status" value="1"/>
</dbReference>
<dbReference type="PROSITE" id="PS50926">
    <property type="entry name" value="TRAM"/>
    <property type="match status" value="1"/>
</dbReference>
<dbReference type="SUPFAM" id="SSF53335">
    <property type="entry name" value="S-adenosyl-L-methionine-dependent methyltransferases"/>
    <property type="match status" value="1"/>
</dbReference>
<dbReference type="InterPro" id="IPR029063">
    <property type="entry name" value="SAM-dependent_MTases_sf"/>
</dbReference>
<dbReference type="PROSITE" id="PS01230">
    <property type="entry name" value="TRMA_1"/>
    <property type="match status" value="1"/>
</dbReference>
<dbReference type="EMBL" id="JADIMF010000012">
    <property type="protein sequence ID" value="MBO8468297.1"/>
    <property type="molecule type" value="Genomic_DNA"/>
</dbReference>
<feature type="active site" description="Nucleophile" evidence="4">
    <location>
        <position position="338"/>
    </location>
</feature>
<dbReference type="GO" id="GO:0070475">
    <property type="term" value="P:rRNA base methylation"/>
    <property type="evidence" value="ECO:0007669"/>
    <property type="project" value="TreeGrafter"/>
</dbReference>
<sequence length="379" mass="42368">MALRIEKMASDAIGIAHDNGKTIFIRGTLPGELVEYEIRETKPGYIIADAVEILEKSEMRRAPVCPYYSVCGGCSFQIVDEKDSALLKTEIVKDNLRRIAKLAELPEFEDTVYGSFEGYRHRARFHVDFSSRRAGFLGRKSSELVEISSCPALSGKLNDLLSVNRDELMKQGRSEMFQNRVDRVTGYSEVSAFEGDDEVTLNEKAIPITISGIRYYVSARVFFQSNPALLPHLFSFVEENAIGHTIMDLYSGVGTFSALFENSGRKVFAVERDRECLYLAKKNAPSAVSFSSDVALWGRKNKERAETIIVDPPRTGIGEEALSLILSWKPERIIYVSCNSATAARDIGRMAGYKVTKAKVFDFYPGTGHDESAYVIDRQ</sequence>
<proteinExistence type="inferred from homology"/>
<feature type="binding site" evidence="4">
    <location>
        <position position="224"/>
    </location>
    <ligand>
        <name>S-adenosyl-L-methionine</name>
        <dbReference type="ChEBI" id="CHEBI:59789"/>
    </ligand>
</feature>
<evidence type="ECO:0000256" key="5">
    <source>
        <dbReference type="PROSITE-ProRule" id="PRU10015"/>
    </source>
</evidence>
<dbReference type="PROSITE" id="PS51687">
    <property type="entry name" value="SAM_MT_RNA_M5U"/>
    <property type="match status" value="1"/>
</dbReference>
<evidence type="ECO:0000259" key="6">
    <source>
        <dbReference type="PROSITE" id="PS50926"/>
    </source>
</evidence>
<dbReference type="InterPro" id="IPR010280">
    <property type="entry name" value="U5_MeTrfase_fam"/>
</dbReference>
<evidence type="ECO:0000256" key="3">
    <source>
        <dbReference type="ARBA" id="ARBA00022691"/>
    </source>
</evidence>
<dbReference type="GO" id="GO:0070041">
    <property type="term" value="F:rRNA (uridine-C5-)-methyltransferase activity"/>
    <property type="evidence" value="ECO:0007669"/>
    <property type="project" value="TreeGrafter"/>
</dbReference>
<dbReference type="AlphaFoldDB" id="A0A9D9I9J2"/>
<gene>
    <name evidence="7" type="ORF">IAA72_00745</name>
</gene>
<dbReference type="InterPro" id="IPR012340">
    <property type="entry name" value="NA-bd_OB-fold"/>
</dbReference>
<dbReference type="SUPFAM" id="SSF50249">
    <property type="entry name" value="Nucleic acid-binding proteins"/>
    <property type="match status" value="1"/>
</dbReference>
<keyword evidence="3 4" id="KW-0949">S-adenosyl-L-methionine</keyword>
<feature type="binding site" evidence="4">
    <location>
        <position position="271"/>
    </location>
    <ligand>
        <name>S-adenosyl-L-methionine</name>
        <dbReference type="ChEBI" id="CHEBI:59789"/>
    </ligand>
</feature>
<evidence type="ECO:0000256" key="2">
    <source>
        <dbReference type="ARBA" id="ARBA00022679"/>
    </source>
</evidence>
<name>A0A9D9I9J2_9SPIO</name>
<dbReference type="Pfam" id="PF01938">
    <property type="entry name" value="TRAM"/>
    <property type="match status" value="1"/>
</dbReference>
<dbReference type="Pfam" id="PF05958">
    <property type="entry name" value="tRNA_U5-meth_tr"/>
    <property type="match status" value="1"/>
</dbReference>
<dbReference type="Gene3D" id="3.40.50.150">
    <property type="entry name" value="Vaccinia Virus protein VP39"/>
    <property type="match status" value="2"/>
</dbReference>
<feature type="domain" description="TRAM" evidence="6">
    <location>
        <begin position="1"/>
        <end position="52"/>
    </location>
</feature>
<organism evidence="7 8">
    <name type="scientific">Candidatus Ornithospirochaeta stercoravium</name>
    <dbReference type="NCBI Taxonomy" id="2840897"/>
    <lineage>
        <taxon>Bacteria</taxon>
        <taxon>Pseudomonadati</taxon>
        <taxon>Spirochaetota</taxon>
        <taxon>Spirochaetia</taxon>
        <taxon>Spirochaetales</taxon>
        <taxon>Spirochaetaceae</taxon>
        <taxon>Spirochaetaceae incertae sedis</taxon>
        <taxon>Candidatus Ornithospirochaeta</taxon>
    </lineage>
</organism>
<dbReference type="InterPro" id="IPR030390">
    <property type="entry name" value="MeTrfase_TrmA_AS"/>
</dbReference>
<feature type="active site" evidence="5">
    <location>
        <position position="338"/>
    </location>
</feature>
<comment type="similarity">
    <text evidence="4">Belongs to the class I-like SAM-binding methyltransferase superfamily. RNA M5U methyltransferase family.</text>
</comment>
<keyword evidence="2 4" id="KW-0808">Transferase</keyword>
<reference evidence="7" key="2">
    <citation type="journal article" date="2021" name="PeerJ">
        <title>Extensive microbial diversity within the chicken gut microbiome revealed by metagenomics and culture.</title>
        <authorList>
            <person name="Gilroy R."/>
            <person name="Ravi A."/>
            <person name="Getino M."/>
            <person name="Pursley I."/>
            <person name="Horton D.L."/>
            <person name="Alikhan N.F."/>
            <person name="Baker D."/>
            <person name="Gharbi K."/>
            <person name="Hall N."/>
            <person name="Watson M."/>
            <person name="Adriaenssens E.M."/>
            <person name="Foster-Nyarko E."/>
            <person name="Jarju S."/>
            <person name="Secka A."/>
            <person name="Antonio M."/>
            <person name="Oren A."/>
            <person name="Chaudhuri R.R."/>
            <person name="La Ragione R."/>
            <person name="Hildebrand F."/>
            <person name="Pallen M.J."/>
        </authorList>
    </citation>
    <scope>NUCLEOTIDE SEQUENCE</scope>
    <source>
        <strain evidence="7">14700</strain>
    </source>
</reference>
<dbReference type="PANTHER" id="PTHR11061:SF30">
    <property type="entry name" value="TRNA (URACIL(54)-C(5))-METHYLTRANSFERASE"/>
    <property type="match status" value="1"/>
</dbReference>
<feature type="binding site" evidence="4">
    <location>
        <position position="250"/>
    </location>
    <ligand>
        <name>S-adenosyl-L-methionine</name>
        <dbReference type="ChEBI" id="CHEBI:59789"/>
    </ligand>
</feature>